<dbReference type="Proteomes" id="UP000248925">
    <property type="component" value="Unassembled WGS sequence"/>
</dbReference>
<dbReference type="Pfam" id="PF09839">
    <property type="entry name" value="DUF2066"/>
    <property type="match status" value="1"/>
</dbReference>
<gene>
    <name evidence="2" type="ORF">CPY51_19615</name>
</gene>
<evidence type="ECO:0000256" key="1">
    <source>
        <dbReference type="SAM" id="SignalP"/>
    </source>
</evidence>
<evidence type="ECO:0000313" key="3">
    <source>
        <dbReference type="Proteomes" id="UP000248925"/>
    </source>
</evidence>
<protein>
    <recommendedName>
        <fullName evidence="4">DUF2066 domain-containing protein</fullName>
    </recommendedName>
</protein>
<feature type="chain" id="PRO_5015983755" description="DUF2066 domain-containing protein" evidence="1">
    <location>
        <begin position="24"/>
        <end position="274"/>
    </location>
</feature>
<proteinExistence type="predicted"/>
<sequence>MRRLLCALATAGLVAMPVHPAFAQSPSQLYQVQAIVTGTGEANRRIGFRDCFAQELVKVSGDQKVLAAPGIAPMLERAGSFISEFRYHDRLEGIPIHDEQGTHDRPQDLTCVYRPETIDGLLRSLGRKPWLENRPRLGVFLAVRDARRSFVLASDGTESPYMAESFQAATVPLAMSIALPDESQLAGAALDIGIVRYGDMRRLDALAKTIGADAALAGSIVWSDADLGWVADWRVAHGGKTYRWQVRGVSFDEAFRNAIRGAAEILSGNGDPSQ</sequence>
<dbReference type="InterPro" id="IPR018642">
    <property type="entry name" value="DUF2066"/>
</dbReference>
<organism evidence="2 3">
    <name type="scientific">Rhizobium tubonense</name>
    <dbReference type="NCBI Taxonomy" id="484088"/>
    <lineage>
        <taxon>Bacteria</taxon>
        <taxon>Pseudomonadati</taxon>
        <taxon>Pseudomonadota</taxon>
        <taxon>Alphaproteobacteria</taxon>
        <taxon>Hyphomicrobiales</taxon>
        <taxon>Rhizobiaceae</taxon>
        <taxon>Rhizobium/Agrobacterium group</taxon>
        <taxon>Rhizobium</taxon>
    </lineage>
</organism>
<dbReference type="OrthoDB" id="7266613at2"/>
<comment type="caution">
    <text evidence="2">The sequence shown here is derived from an EMBL/GenBank/DDBJ whole genome shotgun (WGS) entry which is preliminary data.</text>
</comment>
<dbReference type="AlphaFoldDB" id="A0A2W4CPN6"/>
<name>A0A2W4CPN6_9HYPH</name>
<feature type="signal peptide" evidence="1">
    <location>
        <begin position="1"/>
        <end position="23"/>
    </location>
</feature>
<evidence type="ECO:0000313" key="2">
    <source>
        <dbReference type="EMBL" id="PZM12295.1"/>
    </source>
</evidence>
<reference evidence="2 3" key="1">
    <citation type="journal article" date="2018" name="Sci. Rep.">
        <title>Rhizobium tumorigenes sp. nov., a novel plant tumorigenic bacterium isolated from cane gall tumors on thornless blackberry.</title>
        <authorList>
            <person name="Kuzmanovi N."/>
            <person name="Smalla K."/>
            <person name="Gronow S."/>
            <person name="PuBawska J."/>
        </authorList>
    </citation>
    <scope>NUCLEOTIDE SEQUENCE [LARGE SCALE GENOMIC DNA]</scope>
    <source>
        <strain evidence="2 3">CCBAU 85046</strain>
    </source>
</reference>
<keyword evidence="3" id="KW-1185">Reference proteome</keyword>
<dbReference type="EMBL" id="PCDP01000038">
    <property type="protein sequence ID" value="PZM12295.1"/>
    <property type="molecule type" value="Genomic_DNA"/>
</dbReference>
<keyword evidence="1" id="KW-0732">Signal</keyword>
<evidence type="ECO:0008006" key="4">
    <source>
        <dbReference type="Google" id="ProtNLM"/>
    </source>
</evidence>
<accession>A0A2W4CPN6</accession>
<dbReference type="RefSeq" id="WP_111161909.1">
    <property type="nucleotide sequence ID" value="NZ_PCDP01000038.1"/>
</dbReference>